<comment type="similarity">
    <text evidence="1">Belongs to the LysR transcriptional regulatory family.</text>
</comment>
<evidence type="ECO:0000259" key="5">
    <source>
        <dbReference type="PROSITE" id="PS50931"/>
    </source>
</evidence>
<dbReference type="GO" id="GO:0000976">
    <property type="term" value="F:transcription cis-regulatory region binding"/>
    <property type="evidence" value="ECO:0007669"/>
    <property type="project" value="TreeGrafter"/>
</dbReference>
<dbReference type="EMBL" id="NPKJ01000037">
    <property type="protein sequence ID" value="PAQ09979.1"/>
    <property type="molecule type" value="Genomic_DNA"/>
</dbReference>
<sequence>MTMDALTLDQFLVFVTVVQEGSFAAAARRMNRAQSAITYTIQKLEEQSGFPLFDRSAYRPVLTDAGKALVPRARRILDDVADWRHQAQGISKGLEAQLTLAIVSYAPATLLSHVLGEFTRAFPFVEIRILTETFDAAAKALRDGTADLGLLAERQPDEFERRVCGRIDLVPVAAPTHPLGKIDGPFSATILRDYTQLVISPAPQVDSGRDYGVHAANRWRVNDLQTKYDLILAGVGWGSMPRSRVEGDIAAGRLIELRPESWEGSDLMPSFPLVIAYRKEKALGPAGAWLIEKFASHR</sequence>
<proteinExistence type="inferred from homology"/>
<dbReference type="PANTHER" id="PTHR30126">
    <property type="entry name" value="HTH-TYPE TRANSCRIPTIONAL REGULATOR"/>
    <property type="match status" value="1"/>
</dbReference>
<dbReference type="Pfam" id="PF00126">
    <property type="entry name" value="HTH_1"/>
    <property type="match status" value="1"/>
</dbReference>
<dbReference type="Proteomes" id="UP000216442">
    <property type="component" value="Unassembled WGS sequence"/>
</dbReference>
<dbReference type="FunFam" id="1.10.10.10:FF:000001">
    <property type="entry name" value="LysR family transcriptional regulator"/>
    <property type="match status" value="1"/>
</dbReference>
<dbReference type="InterPro" id="IPR005119">
    <property type="entry name" value="LysR_subst-bd"/>
</dbReference>
<dbReference type="InterPro" id="IPR036388">
    <property type="entry name" value="WH-like_DNA-bd_sf"/>
</dbReference>
<dbReference type="GO" id="GO:0003700">
    <property type="term" value="F:DNA-binding transcription factor activity"/>
    <property type="evidence" value="ECO:0007669"/>
    <property type="project" value="InterPro"/>
</dbReference>
<dbReference type="InterPro" id="IPR000847">
    <property type="entry name" value="LysR_HTH_N"/>
</dbReference>
<evidence type="ECO:0000256" key="3">
    <source>
        <dbReference type="ARBA" id="ARBA00023125"/>
    </source>
</evidence>
<dbReference type="PANTHER" id="PTHR30126:SF91">
    <property type="entry name" value="LYSR FAMILY TRANSCRIPTIONAL REGULATOR"/>
    <property type="match status" value="1"/>
</dbReference>
<dbReference type="SUPFAM" id="SSF46785">
    <property type="entry name" value="Winged helix' DNA-binding domain"/>
    <property type="match status" value="1"/>
</dbReference>
<dbReference type="Pfam" id="PF03466">
    <property type="entry name" value="LysR_substrate"/>
    <property type="match status" value="1"/>
</dbReference>
<organism evidence="6 7">
    <name type="scientific">Mesorhizobium temperatum</name>
    <dbReference type="NCBI Taxonomy" id="241416"/>
    <lineage>
        <taxon>Bacteria</taxon>
        <taxon>Pseudomonadati</taxon>
        <taxon>Pseudomonadota</taxon>
        <taxon>Alphaproteobacteria</taxon>
        <taxon>Hyphomicrobiales</taxon>
        <taxon>Phyllobacteriaceae</taxon>
        <taxon>Mesorhizobium</taxon>
    </lineage>
</organism>
<feature type="domain" description="HTH lysR-type" evidence="5">
    <location>
        <begin position="6"/>
        <end position="63"/>
    </location>
</feature>
<dbReference type="SUPFAM" id="SSF53850">
    <property type="entry name" value="Periplasmic binding protein-like II"/>
    <property type="match status" value="1"/>
</dbReference>
<dbReference type="PROSITE" id="PS50931">
    <property type="entry name" value="HTH_LYSR"/>
    <property type="match status" value="1"/>
</dbReference>
<evidence type="ECO:0000256" key="4">
    <source>
        <dbReference type="ARBA" id="ARBA00023163"/>
    </source>
</evidence>
<keyword evidence="2" id="KW-0805">Transcription regulation</keyword>
<evidence type="ECO:0000313" key="7">
    <source>
        <dbReference type="Proteomes" id="UP000216442"/>
    </source>
</evidence>
<evidence type="ECO:0000256" key="2">
    <source>
        <dbReference type="ARBA" id="ARBA00023015"/>
    </source>
</evidence>
<accession>A0A271LPG7</accession>
<protein>
    <recommendedName>
        <fullName evidence="5">HTH lysR-type domain-containing protein</fullName>
    </recommendedName>
</protein>
<keyword evidence="7" id="KW-1185">Reference proteome</keyword>
<gene>
    <name evidence="6" type="ORF">CIT26_10440</name>
</gene>
<name>A0A271LPG7_9HYPH</name>
<dbReference type="Gene3D" id="3.40.190.290">
    <property type="match status" value="1"/>
</dbReference>
<dbReference type="InterPro" id="IPR036390">
    <property type="entry name" value="WH_DNA-bd_sf"/>
</dbReference>
<keyword evidence="4" id="KW-0804">Transcription</keyword>
<reference evidence="6 7" key="1">
    <citation type="submission" date="2017-08" db="EMBL/GenBank/DDBJ databases">
        <title>Mesorhizobium wenxinae sp. nov., a novel rhizobial species isolated from root nodules of chickpea (Cicer arietinum L.).</title>
        <authorList>
            <person name="Zhang J."/>
        </authorList>
    </citation>
    <scope>NUCLEOTIDE SEQUENCE [LARGE SCALE GENOMIC DNA]</scope>
    <source>
        <strain evidence="6 7">SDW018</strain>
    </source>
</reference>
<dbReference type="OrthoDB" id="196624at2"/>
<dbReference type="AlphaFoldDB" id="A0A271LPG7"/>
<comment type="caution">
    <text evidence="6">The sequence shown here is derived from an EMBL/GenBank/DDBJ whole genome shotgun (WGS) entry which is preliminary data.</text>
</comment>
<evidence type="ECO:0000256" key="1">
    <source>
        <dbReference type="ARBA" id="ARBA00009437"/>
    </source>
</evidence>
<dbReference type="PRINTS" id="PR00039">
    <property type="entry name" value="HTHLYSR"/>
</dbReference>
<keyword evidence="3" id="KW-0238">DNA-binding</keyword>
<dbReference type="Gene3D" id="1.10.10.10">
    <property type="entry name" value="Winged helix-like DNA-binding domain superfamily/Winged helix DNA-binding domain"/>
    <property type="match status" value="1"/>
</dbReference>
<evidence type="ECO:0000313" key="6">
    <source>
        <dbReference type="EMBL" id="PAQ09979.1"/>
    </source>
</evidence>